<feature type="transmembrane region" description="Helical" evidence="2">
    <location>
        <begin position="253"/>
        <end position="274"/>
    </location>
</feature>
<dbReference type="PANTHER" id="PTHR31082:SF4">
    <property type="entry name" value="PHEROMONE-REGULATED MEMBRANE PROTEIN 10"/>
    <property type="match status" value="1"/>
</dbReference>
<feature type="transmembrane region" description="Helical" evidence="2">
    <location>
        <begin position="220"/>
        <end position="241"/>
    </location>
</feature>
<feature type="transmembrane region" description="Helical" evidence="2">
    <location>
        <begin position="340"/>
        <end position="357"/>
    </location>
</feature>
<sequence length="430" mass="44397">MTLSWRDRAQRVWESVSKDSPASLVEPDAYSVGPVAQMLREIGIALLEVQVPSGVVETRLTHIAERYTTEPVQIVALPTVLIIQVGRTVHEVAGSTRGTTQLDRAGKVDAITRLAESGAVTPDDAIENITAARAARPRFGPATVLFGYVLTTLGFGIVINPAWTALWAYVFLGAVVGAIVVVAGRLPALAAIVPPLSAAVVTMLATWFVAAAAGDQLLRIIAPALVATLPGLSLTIGAMELAGGAVMAGSSRLVSGVVQLMLLAFGVAIGLAIAGEVAPHETATRMGPMSFYVAIVVIGVGLYIYLSAPRGSLIWLIAAVAVALIGQKVGGLFLSSAHSGALGALLVFPFAAVAAKMKTAPPMFVMLLAAFWSLVPGAMGFESISAAATGRSLDASTLASTFAAIFSIALGTLVAWSLYDTVHSRAKASF</sequence>
<dbReference type="PANTHER" id="PTHR31082">
    <property type="entry name" value="PHEROMONE-REGULATED MEMBRANE PROTEIN 10"/>
    <property type="match status" value="1"/>
</dbReference>
<evidence type="ECO:0000313" key="5">
    <source>
        <dbReference type="Proteomes" id="UP001060504"/>
    </source>
</evidence>
<feature type="transmembrane region" description="Helical" evidence="2">
    <location>
        <begin position="398"/>
        <end position="419"/>
    </location>
</feature>
<gene>
    <name evidence="4" type="ORF">NGTWS1702_10470</name>
</gene>
<accession>A0ABQ4VAW6</accession>
<name>A0ABQ4VAW6_9MYCO</name>
<comment type="similarity">
    <text evidence="1">Belongs to the ThrE exporter (TC 2.A.79) family.</text>
</comment>
<dbReference type="InterPro" id="IPR010619">
    <property type="entry name" value="ThrE-like_N"/>
</dbReference>
<evidence type="ECO:0000259" key="3">
    <source>
        <dbReference type="Pfam" id="PF06738"/>
    </source>
</evidence>
<dbReference type="Pfam" id="PF06738">
    <property type="entry name" value="ThrE"/>
    <property type="match status" value="1"/>
</dbReference>
<evidence type="ECO:0000313" key="4">
    <source>
        <dbReference type="EMBL" id="GJF12131.1"/>
    </source>
</evidence>
<keyword evidence="2" id="KW-0472">Membrane</keyword>
<feature type="domain" description="Threonine/serine exporter-like N-terminal" evidence="3">
    <location>
        <begin position="40"/>
        <end position="273"/>
    </location>
</feature>
<feature type="transmembrane region" description="Helical" evidence="2">
    <location>
        <begin position="139"/>
        <end position="159"/>
    </location>
</feature>
<organism evidence="4 5">
    <name type="scientific">Mycolicibacterium cyprinidarum</name>
    <dbReference type="NCBI Taxonomy" id="2860311"/>
    <lineage>
        <taxon>Bacteria</taxon>
        <taxon>Bacillati</taxon>
        <taxon>Actinomycetota</taxon>
        <taxon>Actinomycetes</taxon>
        <taxon>Mycobacteriales</taxon>
        <taxon>Mycobacteriaceae</taxon>
        <taxon>Mycolicibacterium</taxon>
    </lineage>
</organism>
<dbReference type="Proteomes" id="UP001060504">
    <property type="component" value="Unassembled WGS sequence"/>
</dbReference>
<feature type="transmembrane region" description="Helical" evidence="2">
    <location>
        <begin position="286"/>
        <end position="306"/>
    </location>
</feature>
<evidence type="ECO:0000256" key="2">
    <source>
        <dbReference type="SAM" id="Phobius"/>
    </source>
</evidence>
<proteinExistence type="inferred from homology"/>
<feature type="transmembrane region" description="Helical" evidence="2">
    <location>
        <begin position="165"/>
        <end position="184"/>
    </location>
</feature>
<feature type="transmembrane region" description="Helical" evidence="2">
    <location>
        <begin position="364"/>
        <end position="386"/>
    </location>
</feature>
<keyword evidence="2" id="KW-0812">Transmembrane</keyword>
<feature type="transmembrane region" description="Helical" evidence="2">
    <location>
        <begin position="196"/>
        <end position="214"/>
    </location>
</feature>
<keyword evidence="2" id="KW-1133">Transmembrane helix</keyword>
<evidence type="ECO:0000256" key="1">
    <source>
        <dbReference type="ARBA" id="ARBA00034125"/>
    </source>
</evidence>
<feature type="transmembrane region" description="Helical" evidence="2">
    <location>
        <begin position="313"/>
        <end position="334"/>
    </location>
</feature>
<dbReference type="InterPro" id="IPR051361">
    <property type="entry name" value="ThrE/Ser_Exporter"/>
</dbReference>
<comment type="caution">
    <text evidence="4">The sequence shown here is derived from an EMBL/GenBank/DDBJ whole genome shotgun (WGS) entry which is preliminary data.</text>
</comment>
<keyword evidence="5" id="KW-1185">Reference proteome</keyword>
<reference evidence="4 5" key="1">
    <citation type="submission" date="2021-08" db="EMBL/GenBank/DDBJ databases">
        <title>Draft genome sequence of Mycolicibacterium sp. NGTWS1702 strain.</title>
        <authorList>
            <person name="Matsumoto M."/>
            <person name="Tang B.C.C."/>
            <person name="Machida Y."/>
            <person name="Matoyama H."/>
            <person name="Kishihara T."/>
            <person name="Sato S."/>
            <person name="Kondo I."/>
            <person name="Sano M."/>
            <person name="Kato G."/>
        </authorList>
    </citation>
    <scope>NUCLEOTIDE SEQUENCE [LARGE SCALE GENOMIC DNA]</scope>
    <source>
        <strain evidence="4 5">NGTWSNA01</strain>
    </source>
</reference>
<protein>
    <recommendedName>
        <fullName evidence="3">Threonine/serine exporter-like N-terminal domain-containing protein</fullName>
    </recommendedName>
</protein>
<dbReference type="EMBL" id="BPRH01001118">
    <property type="protein sequence ID" value="GJF12131.1"/>
    <property type="molecule type" value="Genomic_DNA"/>
</dbReference>